<reference evidence="1 3" key="1">
    <citation type="submission" date="2010-03" db="EMBL/GenBank/DDBJ databases">
        <title>The genome sequence of Clostridiales sp. SSC/2.</title>
        <authorList>
            <consortium name="metaHIT consortium -- http://www.metahit.eu/"/>
            <person name="Pajon A."/>
            <person name="Turner K."/>
            <person name="Parkhill J."/>
            <person name="Duncan S."/>
            <person name="Flint H."/>
        </authorList>
    </citation>
    <scope>NUCLEOTIDE SEQUENCE [LARGE SCALE GENOMIC DNA]</scope>
    <source>
        <strain evidence="1 3">SSC/2</strain>
    </source>
</reference>
<name>D4MX06_ANAHA</name>
<dbReference type="EMBL" id="FP929061">
    <property type="protein sequence ID" value="CBL37151.1"/>
    <property type="molecule type" value="Genomic_DNA"/>
</dbReference>
<dbReference type="KEGG" id="bprl:CL2_00270"/>
<dbReference type="Pfam" id="PF20063">
    <property type="entry name" value="DUF6462"/>
    <property type="match status" value="1"/>
</dbReference>
<evidence type="ECO:0000313" key="2">
    <source>
        <dbReference type="EMBL" id="WMD17468.1"/>
    </source>
</evidence>
<reference evidence="1 3" key="2">
    <citation type="submission" date="2010-03" db="EMBL/GenBank/DDBJ databases">
        <authorList>
            <person name="Pajon A."/>
        </authorList>
    </citation>
    <scope>NUCLEOTIDE SEQUENCE [LARGE SCALE GENOMIC DNA]</scope>
    <source>
        <strain evidence="1 3">SSC/2</strain>
    </source>
</reference>
<dbReference type="EMBL" id="CP132968">
    <property type="protein sequence ID" value="WMD17468.1"/>
    <property type="molecule type" value="Genomic_DNA"/>
</dbReference>
<accession>D4MX06</accession>
<dbReference type="InterPro" id="IPR045591">
    <property type="entry name" value="DUF6462"/>
</dbReference>
<evidence type="ECO:0000313" key="3">
    <source>
        <dbReference type="Proteomes" id="UP000008960"/>
    </source>
</evidence>
<dbReference type="AlphaFoldDB" id="D4MX06"/>
<reference evidence="2" key="3">
    <citation type="submission" date="2023-08" db="EMBL/GenBank/DDBJ databases">
        <title>Complete Genome Sequences of butyrate producing Anaerostipes hadrus strains BA1 and GIF7 isolated from the terminal ileum of a healthy lean male.</title>
        <authorList>
            <person name="Low A."/>
            <person name="Sheludchenko M."/>
            <person name="Cheng H.E."/>
            <person name="Koh X.Q."/>
            <person name="Lee J."/>
        </authorList>
    </citation>
    <scope>NUCLEOTIDE SEQUENCE</scope>
    <source>
        <strain evidence="2">BA1</strain>
    </source>
</reference>
<gene>
    <name evidence="1" type="ORF">CL2_00270</name>
    <name evidence="2" type="ORF">RBI15_05065</name>
</gene>
<sequence>MDNKEVEQRLIDSKQLREMLNCGRSTAEKIANDAGARVKIGKRVLWNVKKIDEHLEKISK</sequence>
<evidence type="ECO:0000313" key="1">
    <source>
        <dbReference type="EMBL" id="CBL37151.1"/>
    </source>
</evidence>
<organism evidence="1 3">
    <name type="scientific">Anaerostipes hadrus</name>
    <dbReference type="NCBI Taxonomy" id="649756"/>
    <lineage>
        <taxon>Bacteria</taxon>
        <taxon>Bacillati</taxon>
        <taxon>Bacillota</taxon>
        <taxon>Clostridia</taxon>
        <taxon>Lachnospirales</taxon>
        <taxon>Lachnospiraceae</taxon>
        <taxon>Anaerostipes</taxon>
    </lineage>
</organism>
<dbReference type="Proteomes" id="UP000008960">
    <property type="component" value="Chromosome"/>
</dbReference>
<protein>
    <submittedName>
        <fullName evidence="2">DUF6462 family protein</fullName>
    </submittedName>
</protein>
<proteinExistence type="predicted"/>
<dbReference type="RefSeq" id="WP_015530172.1">
    <property type="nucleotide sequence ID" value="NC_021016.1"/>
</dbReference>
<dbReference type="Proteomes" id="UP001243496">
    <property type="component" value="Chromosome"/>
</dbReference>
<dbReference type="GeneID" id="92740751"/>